<proteinExistence type="inferred from homology"/>
<dbReference type="InterPro" id="IPR000182">
    <property type="entry name" value="GNAT_dom"/>
</dbReference>
<keyword evidence="1 5" id="KW-0808">Transferase</keyword>
<evidence type="ECO:0000313" key="5">
    <source>
        <dbReference type="EMBL" id="NEA28312.1"/>
    </source>
</evidence>
<dbReference type="InterPro" id="IPR016181">
    <property type="entry name" value="Acyl_CoA_acyltransferase"/>
</dbReference>
<evidence type="ECO:0000256" key="3">
    <source>
        <dbReference type="ARBA" id="ARBA00038502"/>
    </source>
</evidence>
<dbReference type="SUPFAM" id="SSF55729">
    <property type="entry name" value="Acyl-CoA N-acyltransferases (Nat)"/>
    <property type="match status" value="1"/>
</dbReference>
<dbReference type="Gene3D" id="3.40.630.30">
    <property type="match status" value="1"/>
</dbReference>
<dbReference type="AlphaFoldDB" id="A0A6L9QTN7"/>
<dbReference type="GO" id="GO:0008999">
    <property type="term" value="F:protein-N-terminal-alanine acetyltransferase activity"/>
    <property type="evidence" value="ECO:0007669"/>
    <property type="project" value="TreeGrafter"/>
</dbReference>
<sequence>MGNGAGDGGIVGCRVMLRRMRAADEDEFLRLAEQSADLHGNWVRTPTDVLTFREYLGRFADPAAGEALLIKRLDTGAIAGHATLTGIIRGPYDRAILGFAAFAPSAGRGFMTEGVGLTVLYAFGSLGLHRVEADVQPGNEPSRRLVRRLGFRREGYSPEFINIGGVWRDHERWAITAGMTTSLPPCDPNILP</sequence>
<dbReference type="GO" id="GO:0005737">
    <property type="term" value="C:cytoplasm"/>
    <property type="evidence" value="ECO:0007669"/>
    <property type="project" value="TreeGrafter"/>
</dbReference>
<gene>
    <name evidence="5" type="ORF">G3I70_38320</name>
</gene>
<evidence type="ECO:0000259" key="4">
    <source>
        <dbReference type="PROSITE" id="PS51186"/>
    </source>
</evidence>
<comment type="similarity">
    <text evidence="3">Belongs to the acetyltransferase family. RimJ subfamily.</text>
</comment>
<reference evidence="5 6" key="1">
    <citation type="submission" date="2020-01" db="EMBL/GenBank/DDBJ databases">
        <title>Insect and environment-associated Actinomycetes.</title>
        <authorList>
            <person name="Currrie C."/>
            <person name="Chevrette M."/>
            <person name="Carlson C."/>
            <person name="Stubbendieck R."/>
            <person name="Wendt-Pienkowski E."/>
        </authorList>
    </citation>
    <scope>NUCLEOTIDE SEQUENCE [LARGE SCALE GENOMIC DNA]</scope>
    <source>
        <strain evidence="5 6">SID10258</strain>
    </source>
</reference>
<organism evidence="5 6">
    <name type="scientific">Actinomadura bangladeshensis</name>
    <dbReference type="NCBI Taxonomy" id="453573"/>
    <lineage>
        <taxon>Bacteria</taxon>
        <taxon>Bacillati</taxon>
        <taxon>Actinomycetota</taxon>
        <taxon>Actinomycetes</taxon>
        <taxon>Streptosporangiales</taxon>
        <taxon>Thermomonosporaceae</taxon>
        <taxon>Actinomadura</taxon>
    </lineage>
</organism>
<comment type="caution">
    <text evidence="5">The sequence shown here is derived from an EMBL/GenBank/DDBJ whole genome shotgun (WGS) entry which is preliminary data.</text>
</comment>
<dbReference type="PANTHER" id="PTHR43792">
    <property type="entry name" value="GNAT FAMILY, PUTATIVE (AFU_ORTHOLOGUE AFUA_3G00765)-RELATED-RELATED"/>
    <property type="match status" value="1"/>
</dbReference>
<evidence type="ECO:0000313" key="6">
    <source>
        <dbReference type="Proteomes" id="UP000475532"/>
    </source>
</evidence>
<feature type="domain" description="N-acetyltransferase" evidence="4">
    <location>
        <begin position="15"/>
        <end position="178"/>
    </location>
</feature>
<dbReference type="EMBL" id="JAAGLI010001029">
    <property type="protein sequence ID" value="NEA28312.1"/>
    <property type="molecule type" value="Genomic_DNA"/>
</dbReference>
<accession>A0A6L9QTN7</accession>
<evidence type="ECO:0000256" key="1">
    <source>
        <dbReference type="ARBA" id="ARBA00022679"/>
    </source>
</evidence>
<dbReference type="InterPro" id="IPR051531">
    <property type="entry name" value="N-acetyltransferase"/>
</dbReference>
<dbReference type="PANTHER" id="PTHR43792:SF8">
    <property type="entry name" value="[RIBOSOMAL PROTEIN US5]-ALANINE N-ACETYLTRANSFERASE"/>
    <property type="match status" value="1"/>
</dbReference>
<protein>
    <submittedName>
        <fullName evidence="5">GNAT family N-acetyltransferase</fullName>
    </submittedName>
</protein>
<dbReference type="Proteomes" id="UP000475532">
    <property type="component" value="Unassembled WGS sequence"/>
</dbReference>
<dbReference type="Pfam" id="PF13302">
    <property type="entry name" value="Acetyltransf_3"/>
    <property type="match status" value="1"/>
</dbReference>
<dbReference type="PROSITE" id="PS51186">
    <property type="entry name" value="GNAT"/>
    <property type="match status" value="1"/>
</dbReference>
<evidence type="ECO:0000256" key="2">
    <source>
        <dbReference type="ARBA" id="ARBA00023315"/>
    </source>
</evidence>
<name>A0A6L9QTN7_9ACTN</name>
<keyword evidence="2" id="KW-0012">Acyltransferase</keyword>